<dbReference type="InterPro" id="IPR050552">
    <property type="entry name" value="LacD_aldolase"/>
</dbReference>
<dbReference type="Proteomes" id="UP000178457">
    <property type="component" value="Unassembled WGS sequence"/>
</dbReference>
<dbReference type="STRING" id="1797758.A2858_02370"/>
<dbReference type="GO" id="GO:1902777">
    <property type="term" value="P:6-sulfoquinovose(1-) catabolic process"/>
    <property type="evidence" value="ECO:0007669"/>
    <property type="project" value="TreeGrafter"/>
</dbReference>
<evidence type="ECO:0000256" key="1">
    <source>
        <dbReference type="ARBA" id="ARBA00008679"/>
    </source>
</evidence>
<dbReference type="PANTHER" id="PTHR39340">
    <property type="entry name" value="SULFOFRUCTOSEPHOSPHATE ALDOLASE"/>
    <property type="match status" value="1"/>
</dbReference>
<protein>
    <recommendedName>
        <fullName evidence="5">Tagatose-bisphosphate aldolase</fullName>
    </recommendedName>
</protein>
<dbReference type="EMBL" id="MFCL01000013">
    <property type="protein sequence ID" value="OGE16662.1"/>
    <property type="molecule type" value="Genomic_DNA"/>
</dbReference>
<dbReference type="SUPFAM" id="SSF51569">
    <property type="entry name" value="Aldolase"/>
    <property type="match status" value="1"/>
</dbReference>
<dbReference type="Gene3D" id="3.20.20.70">
    <property type="entry name" value="Aldolase class I"/>
    <property type="match status" value="1"/>
</dbReference>
<dbReference type="InterPro" id="IPR013785">
    <property type="entry name" value="Aldolase_TIM"/>
</dbReference>
<dbReference type="GO" id="GO:0061595">
    <property type="term" value="F:6-deoxy-6-sulfofructose-1-phosphate aldolase activity"/>
    <property type="evidence" value="ECO:0007669"/>
    <property type="project" value="TreeGrafter"/>
</dbReference>
<comment type="similarity">
    <text evidence="1">Belongs to the aldolase LacD family.</text>
</comment>
<dbReference type="InterPro" id="IPR002915">
    <property type="entry name" value="DeoC/FbaB/LacD_aldolase"/>
</dbReference>
<proteinExistence type="inferred from homology"/>
<evidence type="ECO:0000313" key="4">
    <source>
        <dbReference type="Proteomes" id="UP000178457"/>
    </source>
</evidence>
<sequence>MPNLDKFLKNGKFLMLAFDHRGSFKKMMNPSDPEVVSDAEAIELKKKIIDSLREKFSAVLIDQDIGFKAYEPKDKPFLLPVEKSGYEKQGKERITDLEYSLDSLINNGASGAKILIWFNPYAESAQIQIETCKKLIEECKQKDFPFFLEIRTYDGENEADKMSEPEREKINIDSLKMFLRHKVYPDVYKLEYPGSAIACQTFTAALALEEKQIPWIMLTMGASFDEFCKELEIASVRGCQGFLAGRALWQEACSLKDEELEKFLSETLPERFQKISEIVSK</sequence>
<evidence type="ECO:0000256" key="2">
    <source>
        <dbReference type="ARBA" id="ARBA00023239"/>
    </source>
</evidence>
<accession>A0A1F5IJX2</accession>
<dbReference type="AlphaFoldDB" id="A0A1F5IJX2"/>
<dbReference type="Pfam" id="PF01791">
    <property type="entry name" value="DeoC"/>
    <property type="match status" value="1"/>
</dbReference>
<keyword evidence="2" id="KW-0456">Lyase</keyword>
<gene>
    <name evidence="3" type="ORF">A2858_02370</name>
</gene>
<evidence type="ECO:0000313" key="3">
    <source>
        <dbReference type="EMBL" id="OGE16662.1"/>
    </source>
</evidence>
<name>A0A1F5IJX2_9BACT</name>
<organism evidence="3 4">
    <name type="scientific">Candidatus Daviesbacteria bacterium RIFCSPHIGHO2_01_FULL_36_37</name>
    <dbReference type="NCBI Taxonomy" id="1797758"/>
    <lineage>
        <taxon>Bacteria</taxon>
        <taxon>Candidatus Daviesiibacteriota</taxon>
    </lineage>
</organism>
<evidence type="ECO:0008006" key="5">
    <source>
        <dbReference type="Google" id="ProtNLM"/>
    </source>
</evidence>
<reference evidence="3 4" key="1">
    <citation type="journal article" date="2016" name="Nat. Commun.">
        <title>Thousands of microbial genomes shed light on interconnected biogeochemical processes in an aquifer system.</title>
        <authorList>
            <person name="Anantharaman K."/>
            <person name="Brown C.T."/>
            <person name="Hug L.A."/>
            <person name="Sharon I."/>
            <person name="Castelle C.J."/>
            <person name="Probst A.J."/>
            <person name="Thomas B.C."/>
            <person name="Singh A."/>
            <person name="Wilkins M.J."/>
            <person name="Karaoz U."/>
            <person name="Brodie E.L."/>
            <person name="Williams K.H."/>
            <person name="Hubbard S.S."/>
            <person name="Banfield J.F."/>
        </authorList>
    </citation>
    <scope>NUCLEOTIDE SEQUENCE [LARGE SCALE GENOMIC DNA]</scope>
</reference>
<dbReference type="PANTHER" id="PTHR39340:SF1">
    <property type="entry name" value="SULFOFRUCTOSEPHOSPHATE ALDOLASE"/>
    <property type="match status" value="1"/>
</dbReference>
<comment type="caution">
    <text evidence="3">The sequence shown here is derived from an EMBL/GenBank/DDBJ whole genome shotgun (WGS) entry which is preliminary data.</text>
</comment>